<dbReference type="Pfam" id="PF08450">
    <property type="entry name" value="SGL"/>
    <property type="match status" value="1"/>
</dbReference>
<keyword evidence="3" id="KW-0862">Zinc</keyword>
<dbReference type="RefSeq" id="WP_162312267.1">
    <property type="nucleotide sequence ID" value="NZ_JACHGU010000016.1"/>
</dbReference>
<dbReference type="Gene3D" id="2.120.10.30">
    <property type="entry name" value="TolB, C-terminal domain"/>
    <property type="match status" value="1"/>
</dbReference>
<evidence type="ECO:0000256" key="3">
    <source>
        <dbReference type="PIRSR" id="PIRSR605511-2"/>
    </source>
</evidence>
<feature type="binding site" evidence="3">
    <location>
        <position position="85"/>
    </location>
    <ligand>
        <name>a divalent metal cation</name>
        <dbReference type="ChEBI" id="CHEBI:60240"/>
    </ligand>
</feature>
<feature type="binding site" evidence="3">
    <location>
        <position position="224"/>
    </location>
    <ligand>
        <name>a divalent metal cation</name>
        <dbReference type="ChEBI" id="CHEBI:60240"/>
    </ligand>
</feature>
<dbReference type="EMBL" id="MWIP01000025">
    <property type="protein sequence ID" value="KAF1684690.1"/>
    <property type="molecule type" value="Genomic_DNA"/>
</dbReference>
<comment type="cofactor">
    <cofactor evidence="3">
        <name>Zn(2+)</name>
        <dbReference type="ChEBI" id="CHEBI:29105"/>
    </cofactor>
    <text evidence="3">Binds 1 divalent metal cation per subunit.</text>
</comment>
<organism evidence="6 7">
    <name type="scientific">Pseudoxanthomonas broegbernensis</name>
    <dbReference type="NCBI Taxonomy" id="83619"/>
    <lineage>
        <taxon>Bacteria</taxon>
        <taxon>Pseudomonadati</taxon>
        <taxon>Pseudomonadota</taxon>
        <taxon>Gammaproteobacteria</taxon>
        <taxon>Lysobacterales</taxon>
        <taxon>Lysobacteraceae</taxon>
        <taxon>Pseudoxanthomonas</taxon>
    </lineage>
</organism>
<dbReference type="GO" id="GO:0046872">
    <property type="term" value="F:metal ion binding"/>
    <property type="evidence" value="ECO:0007669"/>
    <property type="project" value="UniProtKB-KW"/>
</dbReference>
<feature type="binding site" evidence="3">
    <location>
        <position position="269"/>
    </location>
    <ligand>
        <name>a divalent metal cation</name>
        <dbReference type="ChEBI" id="CHEBI:60240"/>
    </ligand>
</feature>
<evidence type="ECO:0000259" key="5">
    <source>
        <dbReference type="Pfam" id="PF08450"/>
    </source>
</evidence>
<keyword evidence="3" id="KW-0479">Metal-binding</keyword>
<dbReference type="PANTHER" id="PTHR47572">
    <property type="entry name" value="LIPOPROTEIN-RELATED"/>
    <property type="match status" value="1"/>
</dbReference>
<dbReference type="InterPro" id="IPR013658">
    <property type="entry name" value="SGL"/>
</dbReference>
<dbReference type="PROSITE" id="PS51257">
    <property type="entry name" value="PROKAR_LIPOPROTEIN"/>
    <property type="match status" value="1"/>
</dbReference>
<dbReference type="InterPro" id="IPR051262">
    <property type="entry name" value="SMP-30/CGR1_Lactonase"/>
</dbReference>
<evidence type="ECO:0000313" key="6">
    <source>
        <dbReference type="EMBL" id="KAF1684690.1"/>
    </source>
</evidence>
<accession>A0A7V8K5Q5</accession>
<sequence>MRTSTPTVLTLLSTSLLAIALAACQRDADPPAAPVEPAQPDATADVDAAADPFQCPADPGTAPSGELAATRIAAADGDGANGLYEGPVWTGDALYFSDFRFSEGFPSKIRRLTADGRLETAIDPSGSNGLALGRDGALVAATHDRKELSRYDLMDGSRMRIVGEYQGQPFNSPNDLAVSEDGTIWFTDPDFQRGDATGQERTRVYRVGTDGEVTVVDDSIANPNGIALSPSGDTLYVAGGGEQGVLRAYALVDGQAQAGHDLASTTVPDGLAVDCLGNVYLTEHTQRRVRVISPQGEQLATITVDANLTNATFGGPQRRTLYLTGAGAVWSIDLDVAGLPY</sequence>
<protein>
    <submittedName>
        <fullName evidence="6">Gluconolactonase</fullName>
    </submittedName>
</protein>
<keyword evidence="1" id="KW-0378">Hydrolase</keyword>
<dbReference type="GO" id="GO:0016787">
    <property type="term" value="F:hydrolase activity"/>
    <property type="evidence" value="ECO:0007669"/>
    <property type="project" value="UniProtKB-KW"/>
</dbReference>
<evidence type="ECO:0000256" key="2">
    <source>
        <dbReference type="PIRSR" id="PIRSR605511-1"/>
    </source>
</evidence>
<feature type="binding site" evidence="3">
    <location>
        <position position="174"/>
    </location>
    <ligand>
        <name>substrate</name>
    </ligand>
</feature>
<keyword evidence="4" id="KW-0732">Signal</keyword>
<dbReference type="InterPro" id="IPR005511">
    <property type="entry name" value="SMP-30"/>
</dbReference>
<feature type="signal peptide" evidence="4">
    <location>
        <begin position="1"/>
        <end position="22"/>
    </location>
</feature>
<reference evidence="6 7" key="1">
    <citation type="submission" date="2017-10" db="EMBL/GenBank/DDBJ databases">
        <title>Whole genome sequencing of Pseudoxanthomonas broegbernensis DSM 12573(T).</title>
        <authorList>
            <person name="Kumar S."/>
            <person name="Bansal K."/>
            <person name="Kaur A."/>
            <person name="Patil P."/>
            <person name="Sharma S."/>
            <person name="Patil P.B."/>
        </authorList>
    </citation>
    <scope>NUCLEOTIDE SEQUENCE [LARGE SCALE GENOMIC DNA]</scope>
    <source>
        <strain evidence="6 7">DSM 12573</strain>
    </source>
</reference>
<dbReference type="AlphaFoldDB" id="A0A7V8K5Q5"/>
<dbReference type="PANTHER" id="PTHR47572:SF4">
    <property type="entry name" value="LACTONASE DRP35"/>
    <property type="match status" value="1"/>
</dbReference>
<name>A0A7V8K5Q5_9GAMM</name>
<comment type="caution">
    <text evidence="6">The sequence shown here is derived from an EMBL/GenBank/DDBJ whole genome shotgun (WGS) entry which is preliminary data.</text>
</comment>
<evidence type="ECO:0000256" key="1">
    <source>
        <dbReference type="ARBA" id="ARBA00022801"/>
    </source>
</evidence>
<keyword evidence="7" id="KW-1185">Reference proteome</keyword>
<feature type="active site" description="Proton donor/acceptor" evidence="2">
    <location>
        <position position="269"/>
    </location>
</feature>
<gene>
    <name evidence="6" type="ORF">B1992_14695</name>
</gene>
<evidence type="ECO:0000313" key="7">
    <source>
        <dbReference type="Proteomes" id="UP000462066"/>
    </source>
</evidence>
<feature type="domain" description="SMP-30/Gluconolactonase/LRE-like region" evidence="5">
    <location>
        <begin position="85"/>
        <end position="326"/>
    </location>
</feature>
<dbReference type="InterPro" id="IPR011042">
    <property type="entry name" value="6-blade_b-propeller_TolB-like"/>
</dbReference>
<proteinExistence type="predicted"/>
<feature type="chain" id="PRO_5031455568" evidence="4">
    <location>
        <begin position="23"/>
        <end position="341"/>
    </location>
</feature>
<dbReference type="Proteomes" id="UP000462066">
    <property type="component" value="Unassembled WGS sequence"/>
</dbReference>
<dbReference type="SUPFAM" id="SSF63829">
    <property type="entry name" value="Calcium-dependent phosphotriesterase"/>
    <property type="match status" value="1"/>
</dbReference>
<dbReference type="PRINTS" id="PR01790">
    <property type="entry name" value="SMP30FAMILY"/>
</dbReference>
<evidence type="ECO:0000256" key="4">
    <source>
        <dbReference type="SAM" id="SignalP"/>
    </source>
</evidence>